<reference evidence="2" key="1">
    <citation type="journal article" date="2023" name="Nat. Plants">
        <title>Single-cell RNA sequencing provides a high-resolution roadmap for understanding the multicellular compartmentation of specialized metabolism.</title>
        <authorList>
            <person name="Sun S."/>
            <person name="Shen X."/>
            <person name="Li Y."/>
            <person name="Li Y."/>
            <person name="Wang S."/>
            <person name="Li R."/>
            <person name="Zhang H."/>
            <person name="Shen G."/>
            <person name="Guo B."/>
            <person name="Wei J."/>
            <person name="Xu J."/>
            <person name="St-Pierre B."/>
            <person name="Chen S."/>
            <person name="Sun C."/>
        </authorList>
    </citation>
    <scope>NUCLEOTIDE SEQUENCE [LARGE SCALE GENOMIC DNA]</scope>
</reference>
<gene>
    <name evidence="1" type="ORF">M9H77_05157</name>
</gene>
<keyword evidence="2" id="KW-1185">Reference proteome</keyword>
<dbReference type="Proteomes" id="UP001060085">
    <property type="component" value="Linkage Group LG01"/>
</dbReference>
<evidence type="ECO:0000313" key="1">
    <source>
        <dbReference type="EMBL" id="KAI5683929.1"/>
    </source>
</evidence>
<evidence type="ECO:0000313" key="2">
    <source>
        <dbReference type="Proteomes" id="UP001060085"/>
    </source>
</evidence>
<organism evidence="1 2">
    <name type="scientific">Catharanthus roseus</name>
    <name type="common">Madagascar periwinkle</name>
    <name type="synonym">Vinca rosea</name>
    <dbReference type="NCBI Taxonomy" id="4058"/>
    <lineage>
        <taxon>Eukaryota</taxon>
        <taxon>Viridiplantae</taxon>
        <taxon>Streptophyta</taxon>
        <taxon>Embryophyta</taxon>
        <taxon>Tracheophyta</taxon>
        <taxon>Spermatophyta</taxon>
        <taxon>Magnoliopsida</taxon>
        <taxon>eudicotyledons</taxon>
        <taxon>Gunneridae</taxon>
        <taxon>Pentapetalae</taxon>
        <taxon>asterids</taxon>
        <taxon>lamiids</taxon>
        <taxon>Gentianales</taxon>
        <taxon>Apocynaceae</taxon>
        <taxon>Rauvolfioideae</taxon>
        <taxon>Vinceae</taxon>
        <taxon>Catharanthinae</taxon>
        <taxon>Catharanthus</taxon>
    </lineage>
</organism>
<name>A0ACC0CG41_CATRO</name>
<comment type="caution">
    <text evidence="1">The sequence shown here is derived from an EMBL/GenBank/DDBJ whole genome shotgun (WGS) entry which is preliminary data.</text>
</comment>
<accession>A0ACC0CG41</accession>
<protein>
    <submittedName>
        <fullName evidence="1">Uncharacterized protein</fullName>
    </submittedName>
</protein>
<dbReference type="EMBL" id="CM044701">
    <property type="protein sequence ID" value="KAI5683929.1"/>
    <property type="molecule type" value="Genomic_DNA"/>
</dbReference>
<proteinExistence type="predicted"/>
<sequence>MALWMDLPEDMVVEILLRLPVKSLLRFKCVCRKWLVLIESPSFIDLHLRVRHNNGDQGILLFHEYIKGEEGKSFLSFHSDSDDELLSGVNVAPHLELDSVEDDGRIHKPFLVGSCNGIVCLSLEFGKFILFNPVLRGCGYKKISITTPLAFGCLPNPEFEYSDVDYGFGYDSLNDDYKILSTVNIMHYRGYPFIVGNKVEIYNLSTNSWRKLELDDGFSRFSADPPMLFFNGNLHWINLEDDDRGWDYYYIACFNLVTEVLRKIPIPDIELPINGFLVLLDEYLTFIQRYSRDGDSPNPSDIIYFDIWIMKGYGINETWIKRYHLEPLWNVDRPLLFLKNDRLICKDYPSPFDPPGDLFDEYKRHLVSIDLNTLQTQQYHHINVIRAISYRETLVSIINKKSSPPNPLLL</sequence>